<reference evidence="2 3" key="1">
    <citation type="submission" date="2017-11" db="EMBL/GenBank/DDBJ databases">
        <title>De novo assembly and phasing of dikaryotic genomes from two isolates of Puccinia coronata f. sp. avenae, the causal agent of oat crown rust.</title>
        <authorList>
            <person name="Miller M.E."/>
            <person name="Zhang Y."/>
            <person name="Omidvar V."/>
            <person name="Sperschneider J."/>
            <person name="Schwessinger B."/>
            <person name="Raley C."/>
            <person name="Palmer J.M."/>
            <person name="Garnica D."/>
            <person name="Upadhyaya N."/>
            <person name="Rathjen J."/>
            <person name="Taylor J.M."/>
            <person name="Park R.F."/>
            <person name="Dodds P.N."/>
            <person name="Hirsch C.D."/>
            <person name="Kianian S.F."/>
            <person name="Figueroa M."/>
        </authorList>
    </citation>
    <scope>NUCLEOTIDE SEQUENCE [LARGE SCALE GENOMIC DNA]</scope>
    <source>
        <strain evidence="2">12NC29</strain>
    </source>
</reference>
<sequence length="204" mass="23348">MNNLRSSNQNIYLTRAVLRIPTTTQLIISSLSPHYSVVIEARAKAAKEKTPKLHNLLTRLQEFSTVIEANNATKAGDVGRLMNVWKIWCVMSQGLKGLTHYSAYLPRMVILLNELLPTDLSKLLQHNFLISPSGRPGHFMPKDNFLETQNYWLKHFYNQGGVGTEVQRLKNLFSMNIILVDMGKKRIHQNRKVTLTLQSLQMFS</sequence>
<evidence type="ECO:0000313" key="2">
    <source>
        <dbReference type="EMBL" id="PLW53015.1"/>
    </source>
</evidence>
<dbReference type="Pfam" id="PF20231">
    <property type="entry name" value="DUF6589"/>
    <property type="match status" value="1"/>
</dbReference>
<dbReference type="AlphaFoldDB" id="A0A2N5VSQ0"/>
<organism evidence="2 3">
    <name type="scientific">Puccinia coronata f. sp. avenae</name>
    <dbReference type="NCBI Taxonomy" id="200324"/>
    <lineage>
        <taxon>Eukaryota</taxon>
        <taxon>Fungi</taxon>
        <taxon>Dikarya</taxon>
        <taxon>Basidiomycota</taxon>
        <taxon>Pucciniomycotina</taxon>
        <taxon>Pucciniomycetes</taxon>
        <taxon>Pucciniales</taxon>
        <taxon>Pucciniaceae</taxon>
        <taxon>Puccinia</taxon>
    </lineage>
</organism>
<dbReference type="Proteomes" id="UP000235388">
    <property type="component" value="Unassembled WGS sequence"/>
</dbReference>
<protein>
    <recommendedName>
        <fullName evidence="1">DUF6589 domain-containing protein</fullName>
    </recommendedName>
</protein>
<dbReference type="OrthoDB" id="2507310at2759"/>
<feature type="domain" description="DUF6589" evidence="1">
    <location>
        <begin position="40"/>
        <end position="190"/>
    </location>
</feature>
<evidence type="ECO:0000259" key="1">
    <source>
        <dbReference type="Pfam" id="PF20231"/>
    </source>
</evidence>
<evidence type="ECO:0000313" key="3">
    <source>
        <dbReference type="Proteomes" id="UP000235388"/>
    </source>
</evidence>
<dbReference type="InterPro" id="IPR046496">
    <property type="entry name" value="DUF6589"/>
</dbReference>
<comment type="caution">
    <text evidence="2">The sequence shown here is derived from an EMBL/GenBank/DDBJ whole genome shotgun (WGS) entry which is preliminary data.</text>
</comment>
<accession>A0A2N5VSQ0</accession>
<dbReference type="STRING" id="200324.A0A2N5VSQ0"/>
<proteinExistence type="predicted"/>
<name>A0A2N5VSQ0_9BASI</name>
<keyword evidence="3" id="KW-1185">Reference proteome</keyword>
<dbReference type="EMBL" id="PGCJ01000069">
    <property type="protein sequence ID" value="PLW53015.1"/>
    <property type="molecule type" value="Genomic_DNA"/>
</dbReference>
<gene>
    <name evidence="2" type="ORF">PCANC_10754</name>
</gene>